<sequence length="332" mass="36623">MAFNEAMDVKHSMAREYSMGQTNEDVDPTSWGVEEVGTWLGSIGLGQYGPAFAKHQVTGEILHMLSEELIKELGVATIGHRVKIAKECLALHKSNENRLRFKVHWEADQIMYEGGCTDWLCKQLMCVPCCDDPDHYKLTGAILYLTSEDRKRSKGYCSGLCQTSRATRAVDLSTIAGVSDYHINSVCDCGCAADVISVELNGELGLDPVRPILVKKGQGYKISAMITRAARPRRPRATAAPGTDAAPRRSRRPIVLIKFAIEELAPAKAALSDGLTHEEAVVLKEKTGTMYCFQIPMTLLNLYNQSLKAEAYDKAVEDARAKELEDAPKKED</sequence>
<organism evidence="2 3">
    <name type="scientific">Aureococcus anophagefferens</name>
    <name type="common">Harmful bloom alga</name>
    <dbReference type="NCBI Taxonomy" id="44056"/>
    <lineage>
        <taxon>Eukaryota</taxon>
        <taxon>Sar</taxon>
        <taxon>Stramenopiles</taxon>
        <taxon>Ochrophyta</taxon>
        <taxon>Pelagophyceae</taxon>
        <taxon>Pelagomonadales</taxon>
        <taxon>Pelagomonadaceae</taxon>
        <taxon>Aureococcus</taxon>
    </lineage>
</organism>
<dbReference type="Pfam" id="PF00536">
    <property type="entry name" value="SAM_1"/>
    <property type="match status" value="1"/>
</dbReference>
<feature type="domain" description="SAM" evidence="1">
    <location>
        <begin position="31"/>
        <end position="94"/>
    </location>
</feature>
<evidence type="ECO:0000313" key="3">
    <source>
        <dbReference type="Proteomes" id="UP001363151"/>
    </source>
</evidence>
<protein>
    <recommendedName>
        <fullName evidence="1">SAM domain-containing protein</fullName>
    </recommendedName>
</protein>
<keyword evidence="3" id="KW-1185">Reference proteome</keyword>
<dbReference type="InterPro" id="IPR001660">
    <property type="entry name" value="SAM"/>
</dbReference>
<dbReference type="SUPFAM" id="SSF47769">
    <property type="entry name" value="SAM/Pointed domain"/>
    <property type="match status" value="1"/>
</dbReference>
<dbReference type="Gene3D" id="1.10.150.50">
    <property type="entry name" value="Transcription Factor, Ets-1"/>
    <property type="match status" value="1"/>
</dbReference>
<dbReference type="InterPro" id="IPR013761">
    <property type="entry name" value="SAM/pointed_sf"/>
</dbReference>
<evidence type="ECO:0000313" key="2">
    <source>
        <dbReference type="EMBL" id="KAK7249320.1"/>
    </source>
</evidence>
<reference evidence="2 3" key="1">
    <citation type="submission" date="2024-03" db="EMBL/GenBank/DDBJ databases">
        <title>Aureococcus anophagefferens CCMP1851 and Kratosvirus quantuckense: Draft genome of a second virus-susceptible host strain in the model system.</title>
        <authorList>
            <person name="Chase E."/>
            <person name="Truchon A.R."/>
            <person name="Schepens W."/>
            <person name="Wilhelm S.W."/>
        </authorList>
    </citation>
    <scope>NUCLEOTIDE SEQUENCE [LARGE SCALE GENOMIC DNA]</scope>
    <source>
        <strain evidence="2 3">CCMP1851</strain>
    </source>
</reference>
<dbReference type="SMART" id="SM00454">
    <property type="entry name" value="SAM"/>
    <property type="match status" value="1"/>
</dbReference>
<gene>
    <name evidence="2" type="ORF">SO694_00047280</name>
</gene>
<comment type="caution">
    <text evidence="2">The sequence shown here is derived from an EMBL/GenBank/DDBJ whole genome shotgun (WGS) entry which is preliminary data.</text>
</comment>
<dbReference type="Proteomes" id="UP001363151">
    <property type="component" value="Unassembled WGS sequence"/>
</dbReference>
<proteinExistence type="predicted"/>
<dbReference type="PROSITE" id="PS50105">
    <property type="entry name" value="SAM_DOMAIN"/>
    <property type="match status" value="1"/>
</dbReference>
<evidence type="ECO:0000259" key="1">
    <source>
        <dbReference type="PROSITE" id="PS50105"/>
    </source>
</evidence>
<accession>A0ABR1G7U8</accession>
<name>A0ABR1G7U8_AURAN</name>
<dbReference type="EMBL" id="JBBJCI010000080">
    <property type="protein sequence ID" value="KAK7249320.1"/>
    <property type="molecule type" value="Genomic_DNA"/>
</dbReference>